<dbReference type="GO" id="GO:0016757">
    <property type="term" value="F:glycosyltransferase activity"/>
    <property type="evidence" value="ECO:0007669"/>
    <property type="project" value="UniProtKB-KW"/>
</dbReference>
<evidence type="ECO:0000256" key="2">
    <source>
        <dbReference type="ARBA" id="ARBA00022679"/>
    </source>
</evidence>
<accession>A0A0E0F3Z8</accession>
<dbReference type="Proteomes" id="UP000008021">
    <property type="component" value="Chromosome 11"/>
</dbReference>
<evidence type="ECO:0000313" key="4">
    <source>
        <dbReference type="Proteomes" id="UP000008021"/>
    </source>
</evidence>
<dbReference type="PANTHER" id="PTHR46039:SF1">
    <property type="entry name" value="SUCROSE-PHOSPHATE SYNTHASE 4"/>
    <property type="match status" value="1"/>
</dbReference>
<dbReference type="EnsemblPlants" id="OMERI11G06500.1">
    <property type="protein sequence ID" value="OMERI11G06500.1"/>
    <property type="gene ID" value="OMERI11G06500"/>
</dbReference>
<organism evidence="3">
    <name type="scientific">Oryza meridionalis</name>
    <dbReference type="NCBI Taxonomy" id="40149"/>
    <lineage>
        <taxon>Eukaryota</taxon>
        <taxon>Viridiplantae</taxon>
        <taxon>Streptophyta</taxon>
        <taxon>Embryophyta</taxon>
        <taxon>Tracheophyta</taxon>
        <taxon>Spermatophyta</taxon>
        <taxon>Magnoliopsida</taxon>
        <taxon>Liliopsida</taxon>
        <taxon>Poales</taxon>
        <taxon>Poaceae</taxon>
        <taxon>BOP clade</taxon>
        <taxon>Oryzoideae</taxon>
        <taxon>Oryzeae</taxon>
        <taxon>Oryzinae</taxon>
        <taxon>Oryza</taxon>
    </lineage>
</organism>
<keyword evidence="4" id="KW-1185">Reference proteome</keyword>
<protein>
    <recommendedName>
        <fullName evidence="5">Nitrogen regulatory protein areA GATA-like domain-containing protein</fullName>
    </recommendedName>
</protein>
<evidence type="ECO:0000256" key="1">
    <source>
        <dbReference type="ARBA" id="ARBA00022676"/>
    </source>
</evidence>
<dbReference type="Gramene" id="OMERI11G06500.1">
    <property type="protein sequence ID" value="OMERI11G06500.1"/>
    <property type="gene ID" value="OMERI11G06500"/>
</dbReference>
<dbReference type="HOGENOM" id="CLU_099615_0_0_1"/>
<name>A0A0E0F3Z8_9ORYZ</name>
<evidence type="ECO:0000313" key="3">
    <source>
        <dbReference type="EnsemblPlants" id="OMERI11G06500.1"/>
    </source>
</evidence>
<sequence>MAVGNEWINGYLEAILDAGVKLREQRGAAAVQLLPPLLPAPAEDAAAAVAATAATYSPTRYFVEEVVSRFDDRDLHKTWTKVVAMRNSQERNNRLENLCWRIWNVARRKKQLRVVHCVVLPPPAWGEAWPALGGRAHRREKEEPPALGSKSSREEELHWGWKEELAGMCRKKLAGVGRKKSSLALGRRSRRRREKEELASVGEELVGDAQMTQTDVVLWAGDNTRLRKDGVARNETIHVFSGMF</sequence>
<reference evidence="3" key="2">
    <citation type="submission" date="2018-05" db="EMBL/GenBank/DDBJ databases">
        <title>OmerRS3 (Oryza meridionalis Reference Sequence Version 3).</title>
        <authorList>
            <person name="Zhang J."/>
            <person name="Kudrna D."/>
            <person name="Lee S."/>
            <person name="Talag J."/>
            <person name="Welchert J."/>
            <person name="Wing R.A."/>
        </authorList>
    </citation>
    <scope>NUCLEOTIDE SEQUENCE [LARGE SCALE GENOMIC DNA]</scope>
    <source>
        <strain evidence="3">cv. OR44</strain>
    </source>
</reference>
<proteinExistence type="predicted"/>
<dbReference type="AlphaFoldDB" id="A0A0E0F3Z8"/>
<dbReference type="STRING" id="40149.A0A0E0F3Z8"/>
<keyword evidence="2" id="KW-0808">Transferase</keyword>
<reference evidence="3" key="1">
    <citation type="submission" date="2015-04" db="UniProtKB">
        <authorList>
            <consortium name="EnsemblPlants"/>
        </authorList>
    </citation>
    <scope>IDENTIFICATION</scope>
</reference>
<keyword evidence="1" id="KW-0328">Glycosyltransferase</keyword>
<evidence type="ECO:0008006" key="5">
    <source>
        <dbReference type="Google" id="ProtNLM"/>
    </source>
</evidence>
<dbReference type="PANTHER" id="PTHR46039">
    <property type="entry name" value="SUCROSE-PHOSPHATE SYNTHASE 3-RELATED"/>
    <property type="match status" value="1"/>
</dbReference>
<dbReference type="InterPro" id="IPR044161">
    <property type="entry name" value="SPS"/>
</dbReference>